<evidence type="ECO:0000256" key="6">
    <source>
        <dbReference type="SAM" id="MobiDB-lite"/>
    </source>
</evidence>
<evidence type="ECO:0000313" key="8">
    <source>
        <dbReference type="Proteomes" id="UP001230051"/>
    </source>
</evidence>
<evidence type="ECO:0000256" key="3">
    <source>
        <dbReference type="ARBA" id="ARBA00064144"/>
    </source>
</evidence>
<dbReference type="Pfam" id="PF01722">
    <property type="entry name" value="BolA"/>
    <property type="match status" value="1"/>
</dbReference>
<reference evidence="7" key="1">
    <citation type="submission" date="2022-02" db="EMBL/GenBank/DDBJ databases">
        <title>Atlantic sturgeon de novo genome assembly.</title>
        <authorList>
            <person name="Stock M."/>
            <person name="Klopp C."/>
            <person name="Guiguen Y."/>
            <person name="Cabau C."/>
            <person name="Parinello H."/>
            <person name="Santidrian Yebra-Pimentel E."/>
            <person name="Kuhl H."/>
            <person name="Dirks R.P."/>
            <person name="Guessner J."/>
            <person name="Wuertz S."/>
            <person name="Du K."/>
            <person name="Schartl M."/>
        </authorList>
    </citation>
    <scope>NUCLEOTIDE SEQUENCE</scope>
    <source>
        <strain evidence="7">STURGEONOMICS-FGT-2020</strain>
        <tissue evidence="7">Whole blood</tissue>
    </source>
</reference>
<dbReference type="PANTHER" id="PTHR46229">
    <property type="entry name" value="BOLA TRANSCRIPTION REGULATOR"/>
    <property type="match status" value="1"/>
</dbReference>
<feature type="compositionally biased region" description="Polar residues" evidence="6">
    <location>
        <begin position="107"/>
        <end position="118"/>
    </location>
</feature>
<dbReference type="InterPro" id="IPR050961">
    <property type="entry name" value="BolA/IbaG_stress_morph_reg"/>
</dbReference>
<dbReference type="InterPro" id="IPR036065">
    <property type="entry name" value="BolA-like_sf"/>
</dbReference>
<comment type="caution">
    <text evidence="7">The sequence shown here is derived from an EMBL/GenBank/DDBJ whole genome shotgun (WGS) entry which is preliminary data.</text>
</comment>
<accession>A0AAD8CIX5</accession>
<dbReference type="SUPFAM" id="SSF82657">
    <property type="entry name" value="BolA-like"/>
    <property type="match status" value="1"/>
</dbReference>
<comment type="function">
    <text evidence="2">Acts as a mitochondrial iron-sulfur (Fe-S) cluster assembly factor that facilitates (Fe-S) cluster insertion into a subset of mitochondrial proteins. Probably acts together with the monothiol glutaredoxin GLRX5. May protect cells against oxidative stress.</text>
</comment>
<evidence type="ECO:0000256" key="1">
    <source>
        <dbReference type="ARBA" id="ARBA00005578"/>
    </source>
</evidence>
<keyword evidence="8" id="KW-1185">Reference proteome</keyword>
<proteinExistence type="inferred from homology"/>
<protein>
    <recommendedName>
        <fullName evidence="4">BolA-like protein 1</fullName>
    </recommendedName>
</protein>
<sequence>MLPLFRLARVPLTSLRPLPLRACSHAPMDRPVESSIRAKLSRTLAPTHLEVRNESHLHAVPAGSESHFRVLVVSPSFEGLPLVQRHRLVNEALREELAGSVHALSIQAKTPQQWSSDPSLAKSPPCMGGSKHDPGMKLRSDRK</sequence>
<dbReference type="InterPro" id="IPR002634">
    <property type="entry name" value="BolA"/>
</dbReference>
<dbReference type="AlphaFoldDB" id="A0AAD8CIX5"/>
<gene>
    <name evidence="7" type="primary">Bola1</name>
    <name evidence="7" type="ORF">AOXY_G32497</name>
</gene>
<dbReference type="GO" id="GO:1990229">
    <property type="term" value="C:iron-sulfur cluster assembly complex"/>
    <property type="evidence" value="ECO:0007669"/>
    <property type="project" value="UniProtKB-ARBA"/>
</dbReference>
<dbReference type="GO" id="GO:0005739">
    <property type="term" value="C:mitochondrion"/>
    <property type="evidence" value="ECO:0007669"/>
    <property type="project" value="TreeGrafter"/>
</dbReference>
<evidence type="ECO:0000256" key="4">
    <source>
        <dbReference type="ARBA" id="ARBA00068230"/>
    </source>
</evidence>
<dbReference type="FunFam" id="3.30.300.90:FF:000001">
    <property type="entry name" value="Transcriptional regulator BolA"/>
    <property type="match status" value="1"/>
</dbReference>
<comment type="similarity">
    <text evidence="1 5">Belongs to the BolA/IbaG family.</text>
</comment>
<dbReference type="EMBL" id="JAGXEW010000051">
    <property type="protein sequence ID" value="KAK1151625.1"/>
    <property type="molecule type" value="Genomic_DNA"/>
</dbReference>
<organism evidence="7 8">
    <name type="scientific">Acipenser oxyrinchus oxyrinchus</name>
    <dbReference type="NCBI Taxonomy" id="40147"/>
    <lineage>
        <taxon>Eukaryota</taxon>
        <taxon>Metazoa</taxon>
        <taxon>Chordata</taxon>
        <taxon>Craniata</taxon>
        <taxon>Vertebrata</taxon>
        <taxon>Euteleostomi</taxon>
        <taxon>Actinopterygii</taxon>
        <taxon>Chondrostei</taxon>
        <taxon>Acipenseriformes</taxon>
        <taxon>Acipenseridae</taxon>
        <taxon>Acipenser</taxon>
    </lineage>
</organism>
<evidence type="ECO:0000256" key="5">
    <source>
        <dbReference type="RuleBase" id="RU003860"/>
    </source>
</evidence>
<dbReference type="Gene3D" id="3.30.300.90">
    <property type="entry name" value="BolA-like"/>
    <property type="match status" value="1"/>
</dbReference>
<feature type="region of interest" description="Disordered" evidence="6">
    <location>
        <begin position="107"/>
        <end position="143"/>
    </location>
</feature>
<evidence type="ECO:0000313" key="7">
    <source>
        <dbReference type="EMBL" id="KAK1151625.1"/>
    </source>
</evidence>
<comment type="subunit">
    <text evidence="3">Interacts with GLRX5.</text>
</comment>
<evidence type="ECO:0000256" key="2">
    <source>
        <dbReference type="ARBA" id="ARBA00053549"/>
    </source>
</evidence>
<feature type="compositionally biased region" description="Basic and acidic residues" evidence="6">
    <location>
        <begin position="130"/>
        <end position="143"/>
    </location>
</feature>
<name>A0AAD8CIX5_ACIOX</name>
<dbReference type="PANTHER" id="PTHR46229:SF2">
    <property type="entry name" value="BOLA-LIKE PROTEIN 1"/>
    <property type="match status" value="1"/>
</dbReference>
<dbReference type="Proteomes" id="UP001230051">
    <property type="component" value="Unassembled WGS sequence"/>
</dbReference>